<dbReference type="KEGG" id="pmj:P9211_02341"/>
<dbReference type="Gene3D" id="3.30.750.24">
    <property type="entry name" value="STAS domain"/>
    <property type="match status" value="1"/>
</dbReference>
<evidence type="ECO:0000256" key="4">
    <source>
        <dbReference type="ARBA" id="ARBA00023136"/>
    </source>
</evidence>
<evidence type="ECO:0000259" key="6">
    <source>
        <dbReference type="PROSITE" id="PS50801"/>
    </source>
</evidence>
<dbReference type="STRING" id="93059.P9211_02341"/>
<dbReference type="AlphaFoldDB" id="A9BDH9"/>
<dbReference type="GO" id="GO:0055085">
    <property type="term" value="P:transmembrane transport"/>
    <property type="evidence" value="ECO:0007669"/>
    <property type="project" value="InterPro"/>
</dbReference>
<dbReference type="SUPFAM" id="SSF52091">
    <property type="entry name" value="SpoIIaa-like"/>
    <property type="match status" value="1"/>
</dbReference>
<dbReference type="eggNOG" id="COG0659">
    <property type="taxonomic scope" value="Bacteria"/>
</dbReference>
<reference evidence="7 8" key="1">
    <citation type="journal article" date="2007" name="PLoS Genet.">
        <title>Patterns and implications of gene gain and loss in the evolution of Prochlorococcus.</title>
        <authorList>
            <person name="Kettler G.C."/>
            <person name="Martiny A.C."/>
            <person name="Huang K."/>
            <person name="Zucker J."/>
            <person name="Coleman M.L."/>
            <person name="Rodrigue S."/>
            <person name="Chen F."/>
            <person name="Lapidus A."/>
            <person name="Ferriera S."/>
            <person name="Johnson J."/>
            <person name="Steglich C."/>
            <person name="Church G.M."/>
            <person name="Richardson P."/>
            <person name="Chisholm S.W."/>
        </authorList>
    </citation>
    <scope>NUCLEOTIDE SEQUENCE [LARGE SCALE GENOMIC DNA]</scope>
    <source>
        <strain evidence="8">MIT 9211</strain>
    </source>
</reference>
<feature type="transmembrane region" description="Helical" evidence="5">
    <location>
        <begin position="348"/>
        <end position="368"/>
    </location>
</feature>
<feature type="transmembrane region" description="Helical" evidence="5">
    <location>
        <begin position="374"/>
        <end position="393"/>
    </location>
</feature>
<dbReference type="Pfam" id="PF01740">
    <property type="entry name" value="STAS"/>
    <property type="match status" value="1"/>
</dbReference>
<evidence type="ECO:0000256" key="5">
    <source>
        <dbReference type="SAM" id="Phobius"/>
    </source>
</evidence>
<feature type="domain" description="STAS" evidence="6">
    <location>
        <begin position="477"/>
        <end position="574"/>
    </location>
</feature>
<gene>
    <name evidence="7" type="ordered locus">P9211_02341</name>
</gene>
<feature type="transmembrane region" description="Helical" evidence="5">
    <location>
        <begin position="231"/>
        <end position="250"/>
    </location>
</feature>
<keyword evidence="2 5" id="KW-0812">Transmembrane</keyword>
<feature type="transmembrane region" description="Helical" evidence="5">
    <location>
        <begin position="405"/>
        <end position="430"/>
    </location>
</feature>
<keyword evidence="3 5" id="KW-1133">Transmembrane helix</keyword>
<name>A9BDH9_PROM4</name>
<dbReference type="Proteomes" id="UP000000788">
    <property type="component" value="Chromosome"/>
</dbReference>
<dbReference type="InterPro" id="IPR001902">
    <property type="entry name" value="SLC26A/SulP_fam"/>
</dbReference>
<evidence type="ECO:0000256" key="2">
    <source>
        <dbReference type="ARBA" id="ARBA00022692"/>
    </source>
</evidence>
<dbReference type="HOGENOM" id="CLU_003182_13_1_3"/>
<dbReference type="InterPro" id="IPR002645">
    <property type="entry name" value="STAS_dom"/>
</dbReference>
<dbReference type="Pfam" id="PF00916">
    <property type="entry name" value="Sulfate_transp"/>
    <property type="match status" value="1"/>
</dbReference>
<feature type="transmembrane region" description="Helical" evidence="5">
    <location>
        <begin position="202"/>
        <end position="219"/>
    </location>
</feature>
<feature type="transmembrane region" description="Helical" evidence="5">
    <location>
        <begin position="124"/>
        <end position="146"/>
    </location>
</feature>
<accession>A9BDH9</accession>
<dbReference type="EMBL" id="CP000878">
    <property type="protein sequence ID" value="ABX08165.1"/>
    <property type="molecule type" value="Genomic_DNA"/>
</dbReference>
<dbReference type="PANTHER" id="PTHR11814">
    <property type="entry name" value="SULFATE TRANSPORTER"/>
    <property type="match status" value="1"/>
</dbReference>
<keyword evidence="8" id="KW-1185">Reference proteome</keyword>
<dbReference type="InterPro" id="IPR011547">
    <property type="entry name" value="SLC26A/SulP_dom"/>
</dbReference>
<organism evidence="7 8">
    <name type="scientific">Prochlorococcus marinus (strain MIT 9211)</name>
    <dbReference type="NCBI Taxonomy" id="93059"/>
    <lineage>
        <taxon>Bacteria</taxon>
        <taxon>Bacillati</taxon>
        <taxon>Cyanobacteriota</taxon>
        <taxon>Cyanophyceae</taxon>
        <taxon>Synechococcales</taxon>
        <taxon>Prochlorococcaceae</taxon>
        <taxon>Prochlorococcus</taxon>
    </lineage>
</organism>
<comment type="subcellular location">
    <subcellularLocation>
        <location evidence="1">Membrane</location>
        <topology evidence="1">Multi-pass membrane protein</topology>
    </subcellularLocation>
</comment>
<dbReference type="PROSITE" id="PS50801">
    <property type="entry name" value="STAS"/>
    <property type="match status" value="1"/>
</dbReference>
<sequence length="577" mass="60178">MEGTPYESTVNDLIWFNLDPKWSFSTVTLINGFHLKNIRGDILGGLTAAVVALPLALAFGNAALGPGGAIYGLYGAVVVGFLAALFGGTPAQVSGPTGPMSVTVAGVVASLAAVGVPRDLSAQQILPLVMAAVVIGGLFQVLFGVLKLGKYITLVPYSVVSGFMSGIGVIIIALQIGPLLGISTRGGVVESLTTVASNFEPNGAAIGVAIMTLGIVFLTPRKVSQWVPSPLMALLIVTPISIILFGDSGLDRIGEIPRGVPSLSLPSFNQYLPIILKAGLVLAVLGAIDSLLTSLVADNISQTRHNSDRELIGQGIGNAVAGLFSGLPGAGATMRTVINVKSGGSTPLSGMVHSIVLLIVLVGAGPLAEQIPTALLAGILIKVGLDIIDWGFLRRAHRLSLKTATVMYGVLLMTVFWDLIWAVLVGVFIANMLTIDSITQTQLEGMEADNPLQGSDDDLPSLPADEQSLLESCSGEVMLFRLKGPLSFGAAKGITERMMLVRNYKVLILDITDVPRLGVTATLAIEDMIQEAKINSRKAYVAGASGKVQERLSKFGVEGVVSTRKEALEAAVSLIKN</sequence>
<proteinExistence type="predicted"/>
<feature type="transmembrane region" description="Helical" evidence="5">
    <location>
        <begin position="270"/>
        <end position="297"/>
    </location>
</feature>
<evidence type="ECO:0000256" key="3">
    <source>
        <dbReference type="ARBA" id="ARBA00022989"/>
    </source>
</evidence>
<feature type="transmembrane region" description="Helical" evidence="5">
    <location>
        <begin position="158"/>
        <end position="182"/>
    </location>
</feature>
<dbReference type="InterPro" id="IPR036513">
    <property type="entry name" value="STAS_dom_sf"/>
</dbReference>
<evidence type="ECO:0000313" key="7">
    <source>
        <dbReference type="EMBL" id="ABX08165.1"/>
    </source>
</evidence>
<keyword evidence="4 5" id="KW-0472">Membrane</keyword>
<feature type="transmembrane region" description="Helical" evidence="5">
    <location>
        <begin position="42"/>
        <end position="63"/>
    </location>
</feature>
<protein>
    <submittedName>
        <fullName evidence="7">Putative sulfate transporter</fullName>
    </submittedName>
</protein>
<evidence type="ECO:0000313" key="8">
    <source>
        <dbReference type="Proteomes" id="UP000000788"/>
    </source>
</evidence>
<dbReference type="CDD" id="cd07042">
    <property type="entry name" value="STAS_SulP_like_sulfate_transporter"/>
    <property type="match status" value="1"/>
</dbReference>
<feature type="transmembrane region" description="Helical" evidence="5">
    <location>
        <begin position="69"/>
        <end position="88"/>
    </location>
</feature>
<evidence type="ECO:0000256" key="1">
    <source>
        <dbReference type="ARBA" id="ARBA00004141"/>
    </source>
</evidence>
<dbReference type="GO" id="GO:0016020">
    <property type="term" value="C:membrane"/>
    <property type="evidence" value="ECO:0007669"/>
    <property type="project" value="UniProtKB-SubCell"/>
</dbReference>